<keyword evidence="2 6" id="KW-0255">Endonuclease</keyword>
<keyword evidence="4 6" id="KW-0378">Hydrolase</keyword>
<organism evidence="7 8">
    <name type="scientific">Luteimonas composti</name>
    <dbReference type="NCBI Taxonomy" id="398257"/>
    <lineage>
        <taxon>Bacteria</taxon>
        <taxon>Pseudomonadati</taxon>
        <taxon>Pseudomonadota</taxon>
        <taxon>Gammaproteobacteria</taxon>
        <taxon>Lysobacterales</taxon>
        <taxon>Lysobacteraceae</taxon>
        <taxon>Luteimonas</taxon>
    </lineage>
</organism>
<evidence type="ECO:0000256" key="6">
    <source>
        <dbReference type="PIRNR" id="PIRNR018267"/>
    </source>
</evidence>
<dbReference type="NCBIfam" id="TIGR00632">
    <property type="entry name" value="vsr"/>
    <property type="match status" value="1"/>
</dbReference>
<name>A0ABT6MR81_9GAMM</name>
<dbReference type="EC" id="3.1.-.-" evidence="6"/>
<proteinExistence type="inferred from homology"/>
<dbReference type="InterPro" id="IPR004603">
    <property type="entry name" value="DNA_mismatch_endonuc_vsr"/>
</dbReference>
<evidence type="ECO:0000256" key="4">
    <source>
        <dbReference type="ARBA" id="ARBA00022801"/>
    </source>
</evidence>
<gene>
    <name evidence="7" type="ORF">QF205_08655</name>
</gene>
<dbReference type="EMBL" id="JARYGX010000018">
    <property type="protein sequence ID" value="MDH7453139.1"/>
    <property type="molecule type" value="Genomic_DNA"/>
</dbReference>
<dbReference type="SUPFAM" id="SSF52980">
    <property type="entry name" value="Restriction endonuclease-like"/>
    <property type="match status" value="1"/>
</dbReference>
<reference evidence="7" key="2">
    <citation type="submission" date="2023-04" db="EMBL/GenBank/DDBJ databases">
        <authorList>
            <person name="Sun J.-Q."/>
        </authorList>
    </citation>
    <scope>NUCLEOTIDE SEQUENCE</scope>
    <source>
        <strain evidence="7">CC-YY355</strain>
    </source>
</reference>
<dbReference type="GO" id="GO:0004519">
    <property type="term" value="F:endonuclease activity"/>
    <property type="evidence" value="ECO:0007669"/>
    <property type="project" value="UniProtKB-KW"/>
</dbReference>
<dbReference type="Pfam" id="PF03852">
    <property type="entry name" value="Vsr"/>
    <property type="match status" value="1"/>
</dbReference>
<comment type="similarity">
    <text evidence="6">Belongs to the vsr family.</text>
</comment>
<sequence>MPEKISSETRSRMMSGIRGTNTKPERLVRSGLHALGFRFVLHRRGLPGRPDLVLPKWSTAVFVHGCFWHGHAGCPYYRIPKTRTEFWTEKIAGNIRRDAAAIEALRACGWRVAVVWECALRRDPRQAIADLAQFIGSDEESTEIGQPA</sequence>
<evidence type="ECO:0000256" key="3">
    <source>
        <dbReference type="ARBA" id="ARBA00022763"/>
    </source>
</evidence>
<evidence type="ECO:0000256" key="1">
    <source>
        <dbReference type="ARBA" id="ARBA00022722"/>
    </source>
</evidence>
<keyword evidence="5 6" id="KW-0234">DNA repair</keyword>
<protein>
    <recommendedName>
        <fullName evidence="6">Very short patch repair endonuclease</fullName>
        <ecNumber evidence="6">3.1.-.-</ecNumber>
    </recommendedName>
</protein>
<comment type="caution">
    <text evidence="7">The sequence shown here is derived from an EMBL/GenBank/DDBJ whole genome shotgun (WGS) entry which is preliminary data.</text>
</comment>
<dbReference type="PIRSF" id="PIRSF018267">
    <property type="entry name" value="VSR_endonuc"/>
    <property type="match status" value="1"/>
</dbReference>
<dbReference type="Proteomes" id="UP001160550">
    <property type="component" value="Unassembled WGS sequence"/>
</dbReference>
<dbReference type="CDD" id="cd00221">
    <property type="entry name" value="Vsr"/>
    <property type="match status" value="1"/>
</dbReference>
<accession>A0ABT6MR81</accession>
<evidence type="ECO:0000256" key="5">
    <source>
        <dbReference type="ARBA" id="ARBA00023204"/>
    </source>
</evidence>
<keyword evidence="8" id="KW-1185">Reference proteome</keyword>
<evidence type="ECO:0000313" key="8">
    <source>
        <dbReference type="Proteomes" id="UP001160550"/>
    </source>
</evidence>
<keyword evidence="1 6" id="KW-0540">Nuclease</keyword>
<dbReference type="InterPro" id="IPR011335">
    <property type="entry name" value="Restrct_endonuc-II-like"/>
</dbReference>
<evidence type="ECO:0000256" key="2">
    <source>
        <dbReference type="ARBA" id="ARBA00022759"/>
    </source>
</evidence>
<dbReference type="Gene3D" id="3.40.960.10">
    <property type="entry name" value="VSR Endonuclease"/>
    <property type="match status" value="1"/>
</dbReference>
<comment type="function">
    <text evidence="6">May nick specific sequences that contain T:G mispairs resulting from m5C-deamination.</text>
</comment>
<reference evidence="7" key="1">
    <citation type="journal article" date="2007" name="Int. J. Syst. Evol. Microbiol.">
        <title>Luteimonas composti sp. nov., a moderately thermophilic bacterium isolated from food waste.</title>
        <authorList>
            <person name="Young C.C."/>
            <person name="Kampfer P."/>
            <person name="Chen W.M."/>
            <person name="Yen W.S."/>
            <person name="Arun A.B."/>
            <person name="Lai W.A."/>
            <person name="Shen F.T."/>
            <person name="Rekha P.D."/>
            <person name="Lin K.Y."/>
            <person name="Chou J.H."/>
        </authorList>
    </citation>
    <scope>NUCLEOTIDE SEQUENCE</scope>
    <source>
        <strain evidence="7">CC-YY355</strain>
    </source>
</reference>
<evidence type="ECO:0000313" key="7">
    <source>
        <dbReference type="EMBL" id="MDH7453139.1"/>
    </source>
</evidence>
<dbReference type="RefSeq" id="WP_280942352.1">
    <property type="nucleotide sequence ID" value="NZ_JARYGX010000018.1"/>
</dbReference>
<keyword evidence="3 6" id="KW-0227">DNA damage</keyword>